<protein>
    <recommendedName>
        <fullName evidence="4">Integral membrane protein</fullName>
    </recommendedName>
</protein>
<reference evidence="2 3" key="1">
    <citation type="submission" date="2021-06" db="EMBL/GenBank/DDBJ databases">
        <title>Genome-based taxonomic framework of Microbacterium strains isolated from marine environment, the description of four new species and reclassification of four preexisting species.</title>
        <authorList>
            <person name="Lee S.D."/>
            <person name="Kim S.-M."/>
            <person name="Byeon Y.-S."/>
            <person name="Yang H.L."/>
            <person name="Kim I.S."/>
        </authorList>
    </citation>
    <scope>NUCLEOTIDE SEQUENCE [LARGE SCALE GENOMIC DNA]</scope>
    <source>
        <strain evidence="2 3">SSW1-51</strain>
    </source>
</reference>
<feature type="transmembrane region" description="Helical" evidence="1">
    <location>
        <begin position="179"/>
        <end position="199"/>
    </location>
</feature>
<accession>A0ABY4ICY1</accession>
<name>A0ABY4ICY1_9MICO</name>
<dbReference type="Proteomes" id="UP000831467">
    <property type="component" value="Chromosome"/>
</dbReference>
<keyword evidence="1" id="KW-1133">Transmembrane helix</keyword>
<feature type="transmembrane region" description="Helical" evidence="1">
    <location>
        <begin position="79"/>
        <end position="103"/>
    </location>
</feature>
<evidence type="ECO:0000256" key="1">
    <source>
        <dbReference type="SAM" id="Phobius"/>
    </source>
</evidence>
<sequence length="401" mass="42073">MRPRPPSPITVTSFAADRWFRAQGLPTFVPWRRWFHDIVPRSAPLIAAASVYWTLAGDGIDDFSFALHLLVETKDGTGLAFAILAALLTSLVLAWAGFAVVRVTLRHLRGVRRTAAAMVVIALCAAGVMLEGGVTEGAPAAPVAEALSIVAGSVLLVAFGGGALLSWATRLAARNLAAIGHMATIALPVILMLVLFAFFSVEVWQMASVLSWSALGLLALVVAALAGAVVLQVSATEVDPATLALTVDEERDLLRGTPAEGRPASTDPASTVGRPQRINLLLAMTLAHLVQAAVFALLLAVLLVLIGAIAVPPDLAQTWLGDPTSVHALVVQPLVVQGVALPLTVNLLKAATLVAIVSALPFVFSAVSESRYRARFSEPIVADMRRAILVRAALSDSERIG</sequence>
<keyword evidence="1" id="KW-0472">Membrane</keyword>
<organism evidence="2 3">
    <name type="scientific">Microbacterium sufflavum</name>
    <dbReference type="NCBI Taxonomy" id="2851649"/>
    <lineage>
        <taxon>Bacteria</taxon>
        <taxon>Bacillati</taxon>
        <taxon>Actinomycetota</taxon>
        <taxon>Actinomycetes</taxon>
        <taxon>Micrococcales</taxon>
        <taxon>Microbacteriaceae</taxon>
        <taxon>Microbacterium</taxon>
    </lineage>
</organism>
<feature type="transmembrane region" description="Helical" evidence="1">
    <location>
        <begin position="115"/>
        <end position="134"/>
    </location>
</feature>
<gene>
    <name evidence="2" type="ORF">KV394_04670</name>
</gene>
<feature type="transmembrane region" description="Helical" evidence="1">
    <location>
        <begin position="347"/>
        <end position="367"/>
    </location>
</feature>
<proteinExistence type="predicted"/>
<feature type="transmembrane region" description="Helical" evidence="1">
    <location>
        <begin position="211"/>
        <end position="231"/>
    </location>
</feature>
<dbReference type="EMBL" id="CP078076">
    <property type="protein sequence ID" value="UPL10439.1"/>
    <property type="molecule type" value="Genomic_DNA"/>
</dbReference>
<keyword evidence="1" id="KW-0812">Transmembrane</keyword>
<evidence type="ECO:0000313" key="3">
    <source>
        <dbReference type="Proteomes" id="UP000831467"/>
    </source>
</evidence>
<feature type="transmembrane region" description="Helical" evidence="1">
    <location>
        <begin position="280"/>
        <end position="311"/>
    </location>
</feature>
<dbReference type="RefSeq" id="WP_247982422.1">
    <property type="nucleotide sequence ID" value="NZ_CP078076.1"/>
</dbReference>
<feature type="transmembrane region" description="Helical" evidence="1">
    <location>
        <begin position="146"/>
        <end position="167"/>
    </location>
</feature>
<keyword evidence="3" id="KW-1185">Reference proteome</keyword>
<evidence type="ECO:0008006" key="4">
    <source>
        <dbReference type="Google" id="ProtNLM"/>
    </source>
</evidence>
<evidence type="ECO:0000313" key="2">
    <source>
        <dbReference type="EMBL" id="UPL10439.1"/>
    </source>
</evidence>